<evidence type="ECO:0000313" key="3">
    <source>
        <dbReference type="Proteomes" id="UP000242329"/>
    </source>
</evidence>
<keyword evidence="1" id="KW-0812">Transmembrane</keyword>
<dbReference type="EMBL" id="FQWY01000055">
    <property type="protein sequence ID" value="SHH28612.1"/>
    <property type="molecule type" value="Genomic_DNA"/>
</dbReference>
<evidence type="ECO:0000256" key="1">
    <source>
        <dbReference type="SAM" id="Phobius"/>
    </source>
</evidence>
<dbReference type="PANTHER" id="PTHR36434">
    <property type="entry name" value="MEMBRANE PROTEASE YUGP-RELATED"/>
    <property type="match status" value="1"/>
</dbReference>
<reference evidence="3" key="1">
    <citation type="submission" date="2016-11" db="EMBL/GenBank/DDBJ databases">
        <authorList>
            <person name="Varghese N."/>
            <person name="Submissions S."/>
        </authorList>
    </citation>
    <scope>NUCLEOTIDE SEQUENCE [LARGE SCALE GENOMIC DNA]</scope>
    <source>
        <strain evidence="3">DSM 11003</strain>
    </source>
</reference>
<evidence type="ECO:0008006" key="4">
    <source>
        <dbReference type="Google" id="ProtNLM"/>
    </source>
</evidence>
<feature type="transmembrane region" description="Helical" evidence="1">
    <location>
        <begin position="197"/>
        <end position="219"/>
    </location>
</feature>
<dbReference type="PANTHER" id="PTHR36434:SF1">
    <property type="entry name" value="MEMBRANE PROTEASE YUGP-RELATED"/>
    <property type="match status" value="1"/>
</dbReference>
<keyword evidence="1" id="KW-1133">Transmembrane helix</keyword>
<dbReference type="InterPro" id="IPR007395">
    <property type="entry name" value="Zn_peptidase_2"/>
</dbReference>
<dbReference type="Pfam" id="PF04298">
    <property type="entry name" value="Zn_peptidase_2"/>
    <property type="match status" value="1"/>
</dbReference>
<gene>
    <name evidence="2" type="ORF">SAMN02745221_02086</name>
</gene>
<keyword evidence="1" id="KW-0472">Membrane</keyword>
<dbReference type="AlphaFoldDB" id="A0A1M5RQR3"/>
<evidence type="ECO:0000313" key="2">
    <source>
        <dbReference type="EMBL" id="SHH28612.1"/>
    </source>
</evidence>
<dbReference type="STRING" id="1123382.SAMN02745221_02086"/>
<name>A0A1M5RQR3_9FIRM</name>
<feature type="transmembrane region" description="Helical" evidence="1">
    <location>
        <begin position="115"/>
        <end position="137"/>
    </location>
</feature>
<proteinExistence type="predicted"/>
<sequence length="224" mass="24180">MAYLIFILPAFILSIYAQFKVKSTFEKYSRVRSMRGMTGAEVAAQLLRRKGLTDVGIDPVGGSLTDHYDPRVKRVRLSEPVYGSNSLAAIGVAAHEVGHAIQHGEKYGPLELRHAIVPVTNFASGASFPILLVGIILNSANLVLIGILLFSAVVLFHLVTLPVEFNASRRAVMELESAGIITPQETPAVKKVLSAAALTYLAAAISAIANLLYYVMIFLGSRED</sequence>
<feature type="transmembrane region" description="Helical" evidence="1">
    <location>
        <begin position="142"/>
        <end position="163"/>
    </location>
</feature>
<keyword evidence="3" id="KW-1185">Reference proteome</keyword>
<dbReference type="Proteomes" id="UP000242329">
    <property type="component" value="Unassembled WGS sequence"/>
</dbReference>
<organism evidence="2 3">
    <name type="scientific">Thermosyntropha lipolytica DSM 11003</name>
    <dbReference type="NCBI Taxonomy" id="1123382"/>
    <lineage>
        <taxon>Bacteria</taxon>
        <taxon>Bacillati</taxon>
        <taxon>Bacillota</taxon>
        <taxon>Clostridia</taxon>
        <taxon>Eubacteriales</taxon>
        <taxon>Syntrophomonadaceae</taxon>
        <taxon>Thermosyntropha</taxon>
    </lineage>
</organism>
<accession>A0A1M5RQR3</accession>
<protein>
    <recommendedName>
        <fullName evidence="4">Zinc metallopeptidase</fullName>
    </recommendedName>
</protein>